<evidence type="ECO:0000313" key="4">
    <source>
        <dbReference type="Proteomes" id="UP000017559"/>
    </source>
</evidence>
<feature type="non-terminal residue" evidence="3">
    <location>
        <position position="1"/>
    </location>
</feature>
<proteinExistence type="predicted"/>
<evidence type="ECO:0000313" key="3">
    <source>
        <dbReference type="EMBL" id="ESK80713.1"/>
    </source>
</evidence>
<evidence type="ECO:0000259" key="2">
    <source>
        <dbReference type="Pfam" id="PF03732"/>
    </source>
</evidence>
<sequence>EAEKVSWGDFIQDFKTSFELLDTALEAQLKLWDLKMKERADKYTYQFTYLAKQTRYNDTAQIVAFKRGLPKSLDWMDAAILFDESYKQAQEYGKTWDEDNGRKPQQSFRKKEEVADCLDATKKEEKKKEELKKLSKKERFTKIRALVNDQTKEEKNLLINLMEQEGF</sequence>
<protein>
    <recommendedName>
        <fullName evidence="2">Retrotransposon gag domain-containing protein</fullName>
    </recommendedName>
</protein>
<comment type="caution">
    <text evidence="3">The sequence shown here is derived from an EMBL/GenBank/DDBJ whole genome shotgun (WGS) entry which is preliminary data.</text>
</comment>
<evidence type="ECO:0000256" key="1">
    <source>
        <dbReference type="SAM" id="MobiDB-lite"/>
    </source>
</evidence>
<dbReference type="KEGG" id="mrr:Moror_14668"/>
<name>V2W1P2_MONRO</name>
<reference evidence="3 4" key="1">
    <citation type="journal article" date="2014" name="BMC Genomics">
        <title>Genome and secretome analysis of the hemibiotrophic fungal pathogen, Moniliophthora roreri, which causes frosty pod rot disease of cacao: mechanisms of the biotrophic and necrotrophic phases.</title>
        <authorList>
            <person name="Meinhardt L.W."/>
            <person name="Costa G.G.L."/>
            <person name="Thomazella D.P.T."/>
            <person name="Teixeira P.J.P.L."/>
            <person name="Carazzolle M.F."/>
            <person name="Schuster S.C."/>
            <person name="Carlson J.E."/>
            <person name="Guiltinan M.J."/>
            <person name="Mieczkowski P."/>
            <person name="Farmer A."/>
            <person name="Ramaraj T."/>
            <person name="Crozier J."/>
            <person name="Davis R.E."/>
            <person name="Shao J."/>
            <person name="Melnick R.L."/>
            <person name="Pereira G.A.G."/>
            <person name="Bailey B.A."/>
        </authorList>
    </citation>
    <scope>NUCLEOTIDE SEQUENCE [LARGE SCALE GENOMIC DNA]</scope>
    <source>
        <strain evidence="3 4">MCA 2997</strain>
    </source>
</reference>
<dbReference type="InterPro" id="IPR005162">
    <property type="entry name" value="Retrotrans_gag_dom"/>
</dbReference>
<dbReference type="AlphaFoldDB" id="V2W1P2"/>
<dbReference type="OrthoDB" id="8942758at2759"/>
<accession>V2W1P2</accession>
<dbReference type="EMBL" id="AWSO01003079">
    <property type="protein sequence ID" value="ESK80713.1"/>
    <property type="molecule type" value="Genomic_DNA"/>
</dbReference>
<feature type="region of interest" description="Disordered" evidence="1">
    <location>
        <begin position="93"/>
        <end position="112"/>
    </location>
</feature>
<dbReference type="Proteomes" id="UP000017559">
    <property type="component" value="Unassembled WGS sequence"/>
</dbReference>
<organism evidence="3 4">
    <name type="scientific">Moniliophthora roreri (strain MCA 2997)</name>
    <name type="common">Cocoa frosty pod rot fungus</name>
    <name type="synonym">Crinipellis roreri</name>
    <dbReference type="NCBI Taxonomy" id="1381753"/>
    <lineage>
        <taxon>Eukaryota</taxon>
        <taxon>Fungi</taxon>
        <taxon>Dikarya</taxon>
        <taxon>Basidiomycota</taxon>
        <taxon>Agaricomycotina</taxon>
        <taxon>Agaricomycetes</taxon>
        <taxon>Agaricomycetidae</taxon>
        <taxon>Agaricales</taxon>
        <taxon>Marasmiineae</taxon>
        <taxon>Marasmiaceae</taxon>
        <taxon>Moniliophthora</taxon>
    </lineage>
</organism>
<feature type="domain" description="Retrotransposon gag" evidence="2">
    <location>
        <begin position="5"/>
        <end position="70"/>
    </location>
</feature>
<dbReference type="Pfam" id="PF03732">
    <property type="entry name" value="Retrotrans_gag"/>
    <property type="match status" value="1"/>
</dbReference>
<dbReference type="HOGENOM" id="CLU_000384_30_3_1"/>
<keyword evidence="4" id="KW-1185">Reference proteome</keyword>
<gene>
    <name evidence="3" type="ORF">Moror_14668</name>
</gene>